<gene>
    <name evidence="2" type="ORF">MUK42_30586</name>
</gene>
<dbReference type="AlphaFoldDB" id="A0A9E7JVK9"/>
<accession>A0A9E7JVK9</accession>
<sequence length="37" mass="4010">MAARRFVLPGVWGRDTVPGVPARRADHSAAAPGRSHW</sequence>
<protein>
    <submittedName>
        <fullName evidence="2">Uncharacterized protein</fullName>
    </submittedName>
</protein>
<dbReference type="Proteomes" id="UP001055439">
    <property type="component" value="Chromosome 4"/>
</dbReference>
<proteinExistence type="predicted"/>
<dbReference type="EMBL" id="CP097506">
    <property type="protein sequence ID" value="URD95023.1"/>
    <property type="molecule type" value="Genomic_DNA"/>
</dbReference>
<keyword evidence="3" id="KW-1185">Reference proteome</keyword>
<organism evidence="2 3">
    <name type="scientific">Musa troglodytarum</name>
    <name type="common">fe'i banana</name>
    <dbReference type="NCBI Taxonomy" id="320322"/>
    <lineage>
        <taxon>Eukaryota</taxon>
        <taxon>Viridiplantae</taxon>
        <taxon>Streptophyta</taxon>
        <taxon>Embryophyta</taxon>
        <taxon>Tracheophyta</taxon>
        <taxon>Spermatophyta</taxon>
        <taxon>Magnoliopsida</taxon>
        <taxon>Liliopsida</taxon>
        <taxon>Zingiberales</taxon>
        <taxon>Musaceae</taxon>
        <taxon>Musa</taxon>
    </lineage>
</organism>
<evidence type="ECO:0000313" key="2">
    <source>
        <dbReference type="EMBL" id="URD95023.1"/>
    </source>
</evidence>
<evidence type="ECO:0000313" key="3">
    <source>
        <dbReference type="Proteomes" id="UP001055439"/>
    </source>
</evidence>
<feature type="region of interest" description="Disordered" evidence="1">
    <location>
        <begin position="14"/>
        <end position="37"/>
    </location>
</feature>
<reference evidence="2" key="1">
    <citation type="submission" date="2022-05" db="EMBL/GenBank/DDBJ databases">
        <title>The Musa troglodytarum L. genome provides insights into the mechanism of non-climacteric behaviour and enrichment of carotenoids.</title>
        <authorList>
            <person name="Wang J."/>
        </authorList>
    </citation>
    <scope>NUCLEOTIDE SEQUENCE</scope>
    <source>
        <tissue evidence="2">Leaf</tissue>
    </source>
</reference>
<evidence type="ECO:0000256" key="1">
    <source>
        <dbReference type="SAM" id="MobiDB-lite"/>
    </source>
</evidence>
<name>A0A9E7JVK9_9LILI</name>